<evidence type="ECO:0000259" key="4">
    <source>
        <dbReference type="Pfam" id="PF25954"/>
    </source>
</evidence>
<dbReference type="GO" id="GO:1990281">
    <property type="term" value="C:efflux pump complex"/>
    <property type="evidence" value="ECO:0007669"/>
    <property type="project" value="TreeGrafter"/>
</dbReference>
<dbReference type="OrthoDB" id="9806939at2"/>
<name>A0A1I7H104_9BURK</name>
<proteinExistence type="inferred from homology"/>
<evidence type="ECO:0000256" key="3">
    <source>
        <dbReference type="SAM" id="SignalP"/>
    </source>
</evidence>
<protein>
    <submittedName>
        <fullName evidence="6">RND family efflux transporter, MFP subunit</fullName>
    </submittedName>
</protein>
<feature type="signal peptide" evidence="3">
    <location>
        <begin position="1"/>
        <end position="31"/>
    </location>
</feature>
<dbReference type="GO" id="GO:0015562">
    <property type="term" value="F:efflux transmembrane transporter activity"/>
    <property type="evidence" value="ECO:0007669"/>
    <property type="project" value="TreeGrafter"/>
</dbReference>
<evidence type="ECO:0000313" key="7">
    <source>
        <dbReference type="Proteomes" id="UP000183656"/>
    </source>
</evidence>
<dbReference type="STRING" id="343013.SAMN04489707_10085"/>
<organism evidence="6 7">
    <name type="scientific">Paenacidovorax caeni</name>
    <dbReference type="NCBI Taxonomy" id="343013"/>
    <lineage>
        <taxon>Bacteria</taxon>
        <taxon>Pseudomonadati</taxon>
        <taxon>Pseudomonadota</taxon>
        <taxon>Betaproteobacteria</taxon>
        <taxon>Burkholderiales</taxon>
        <taxon>Comamonadaceae</taxon>
        <taxon>Paenacidovorax</taxon>
    </lineage>
</organism>
<keyword evidence="7" id="KW-1185">Reference proteome</keyword>
<dbReference type="Gene3D" id="1.10.287.470">
    <property type="entry name" value="Helix hairpin bin"/>
    <property type="match status" value="1"/>
</dbReference>
<accession>A0A1I7H104</accession>
<dbReference type="Gene3D" id="2.40.30.170">
    <property type="match status" value="1"/>
</dbReference>
<sequence length="357" mass="37060">MHNAHTLPRFLSRTGLALATALLASTSLAFAADIAAVRVQAPAHAALASADAVVEAVRDTTVASQVPGAVVQLLVRVGDRVQAGQALVHLDAQAAQQNTAASVAQAEAARTNAQIAEKELARQRQLFAKQYISQAGLERAQAQYDAAQAQVRAAQAQAQAASAQSGFYVVRAPYAGVVSEVPVALGDMAAPGRPLVRMYDPRALRITATTSQTLAQNLGSAGQAAIELPGTGRIAIEARHIQRLPTVDSATHTMQLRADLPAGLEGVAPGMFARLWLPGASAAAAALPVVPASAVVRRAEVTGVYVLDAQNRPRLRQVRLGRTLPAAEGAAPQVEVLSGLRDGERVAIDPQAAAQVR</sequence>
<feature type="coiled-coil region" evidence="2">
    <location>
        <begin position="103"/>
        <end position="164"/>
    </location>
</feature>
<dbReference type="PANTHER" id="PTHR30469:SF18">
    <property type="entry name" value="RESISTANCE-NODULATION-CELL DIVISION (RND) EFFLUX MEMBRANE FUSION PROTEIN-RELATED"/>
    <property type="match status" value="1"/>
</dbReference>
<feature type="domain" description="CzcB-like barrel-sandwich hybrid" evidence="5">
    <location>
        <begin position="60"/>
        <end position="189"/>
    </location>
</feature>
<dbReference type="Gene3D" id="2.40.50.100">
    <property type="match status" value="1"/>
</dbReference>
<evidence type="ECO:0000259" key="5">
    <source>
        <dbReference type="Pfam" id="PF25973"/>
    </source>
</evidence>
<dbReference type="NCBIfam" id="TIGR01730">
    <property type="entry name" value="RND_mfp"/>
    <property type="match status" value="1"/>
</dbReference>
<dbReference type="Pfam" id="PF25954">
    <property type="entry name" value="Beta-barrel_RND_2"/>
    <property type="match status" value="1"/>
</dbReference>
<evidence type="ECO:0000256" key="1">
    <source>
        <dbReference type="ARBA" id="ARBA00009477"/>
    </source>
</evidence>
<feature type="chain" id="PRO_5010371506" evidence="3">
    <location>
        <begin position="32"/>
        <end position="357"/>
    </location>
</feature>
<comment type="similarity">
    <text evidence="1">Belongs to the membrane fusion protein (MFP) (TC 8.A.1) family.</text>
</comment>
<dbReference type="InterPro" id="IPR058647">
    <property type="entry name" value="BSH_CzcB-like"/>
</dbReference>
<gene>
    <name evidence="6" type="ORF">SAMN04489707_10085</name>
</gene>
<dbReference type="PANTHER" id="PTHR30469">
    <property type="entry name" value="MULTIDRUG RESISTANCE PROTEIN MDTA"/>
    <property type="match status" value="1"/>
</dbReference>
<dbReference type="Pfam" id="PF25973">
    <property type="entry name" value="BSH_CzcB"/>
    <property type="match status" value="1"/>
</dbReference>
<feature type="domain" description="CusB-like beta-barrel" evidence="4">
    <location>
        <begin position="207"/>
        <end position="277"/>
    </location>
</feature>
<dbReference type="RefSeq" id="WP_054256051.1">
    <property type="nucleotide sequence ID" value="NZ_CYIG01000012.1"/>
</dbReference>
<evidence type="ECO:0000256" key="2">
    <source>
        <dbReference type="SAM" id="Coils"/>
    </source>
</evidence>
<keyword evidence="3" id="KW-0732">Signal</keyword>
<dbReference type="Gene3D" id="2.40.420.20">
    <property type="match status" value="1"/>
</dbReference>
<dbReference type="Proteomes" id="UP000183656">
    <property type="component" value="Unassembled WGS sequence"/>
</dbReference>
<dbReference type="EMBL" id="FPBX01000008">
    <property type="protein sequence ID" value="SFU54401.1"/>
    <property type="molecule type" value="Genomic_DNA"/>
</dbReference>
<reference evidence="6 7" key="1">
    <citation type="submission" date="2016-10" db="EMBL/GenBank/DDBJ databases">
        <authorList>
            <person name="de Groot N.N."/>
        </authorList>
    </citation>
    <scope>NUCLEOTIDE SEQUENCE [LARGE SCALE GENOMIC DNA]</scope>
    <source>
        <strain evidence="6 7">R-24608</strain>
    </source>
</reference>
<dbReference type="SUPFAM" id="SSF111369">
    <property type="entry name" value="HlyD-like secretion proteins"/>
    <property type="match status" value="1"/>
</dbReference>
<evidence type="ECO:0000313" key="6">
    <source>
        <dbReference type="EMBL" id="SFU54401.1"/>
    </source>
</evidence>
<dbReference type="InterPro" id="IPR006143">
    <property type="entry name" value="RND_pump_MFP"/>
</dbReference>
<dbReference type="InterPro" id="IPR058792">
    <property type="entry name" value="Beta-barrel_RND_2"/>
</dbReference>
<dbReference type="AlphaFoldDB" id="A0A1I7H104"/>
<keyword evidence="2" id="KW-0175">Coiled coil</keyword>